<dbReference type="Pfam" id="PF13411">
    <property type="entry name" value="MerR_1"/>
    <property type="match status" value="1"/>
</dbReference>
<dbReference type="InterPro" id="IPR047057">
    <property type="entry name" value="MerR_fam"/>
</dbReference>
<dbReference type="SMART" id="SM00422">
    <property type="entry name" value="HTH_MERR"/>
    <property type="match status" value="1"/>
</dbReference>
<dbReference type="InterPro" id="IPR009061">
    <property type="entry name" value="DNA-bd_dom_put_sf"/>
</dbReference>
<dbReference type="PANTHER" id="PTHR30204:SF69">
    <property type="entry name" value="MERR-FAMILY TRANSCRIPTIONAL REGULATOR"/>
    <property type="match status" value="1"/>
</dbReference>
<dbReference type="Proteomes" id="UP000004959">
    <property type="component" value="Chromosome"/>
</dbReference>
<comment type="caution">
    <text evidence="6">The sequence shown here is derived from an EMBL/GenBank/DDBJ whole genome shotgun (WGS) entry which is preliminary data.</text>
</comment>
<keyword evidence="7" id="KW-1185">Reference proteome</keyword>
<keyword evidence="3" id="KW-0238">DNA-binding</keyword>
<dbReference type="GO" id="GO:0003677">
    <property type="term" value="F:DNA binding"/>
    <property type="evidence" value="ECO:0007669"/>
    <property type="project" value="UniProtKB-KW"/>
</dbReference>
<dbReference type="PROSITE" id="PS50937">
    <property type="entry name" value="HTH_MERR_2"/>
    <property type="match status" value="1"/>
</dbReference>
<keyword evidence="1" id="KW-0678">Repressor</keyword>
<evidence type="ECO:0000259" key="5">
    <source>
        <dbReference type="PROSITE" id="PS50937"/>
    </source>
</evidence>
<dbReference type="Gene3D" id="1.10.1660.10">
    <property type="match status" value="1"/>
</dbReference>
<name>G9WFD6_9LACO</name>
<evidence type="ECO:0000256" key="1">
    <source>
        <dbReference type="ARBA" id="ARBA00022491"/>
    </source>
</evidence>
<dbReference type="AlphaFoldDB" id="G9WFD6"/>
<proteinExistence type="predicted"/>
<keyword evidence="2" id="KW-0805">Transcription regulation</keyword>
<gene>
    <name evidence="6" type="ORF">OKIT_0990</name>
</gene>
<dbReference type="PATRIC" id="fig|1045004.4.peg.989"/>
<feature type="domain" description="HTH merR-type" evidence="5">
    <location>
        <begin position="19"/>
        <end position="76"/>
    </location>
</feature>
<dbReference type="InterPro" id="IPR000551">
    <property type="entry name" value="MerR-type_HTH_dom"/>
</dbReference>
<dbReference type="PANTHER" id="PTHR30204">
    <property type="entry name" value="REDOX-CYCLING DRUG-SENSING TRANSCRIPTIONAL ACTIVATOR SOXR"/>
    <property type="match status" value="1"/>
</dbReference>
<keyword evidence="4" id="KW-0804">Transcription</keyword>
<evidence type="ECO:0000256" key="4">
    <source>
        <dbReference type="ARBA" id="ARBA00023163"/>
    </source>
</evidence>
<dbReference type="eggNOG" id="COG0789">
    <property type="taxonomic scope" value="Bacteria"/>
</dbReference>
<sequence>MTSKVEKNRYIGDVSAEFGLSIYALRYYEKIGLLNVPRDENGIRLFDADNLARVDAIVHYRRAGLTIKQIQHIFVTPDQDEQHLQILFKAKRDLNQKISDLMETMKYLNFKIDYHQTHLNEKESHTR</sequence>
<dbReference type="STRING" id="336988.NT96_06435"/>
<dbReference type="OrthoDB" id="9811174at2"/>
<evidence type="ECO:0000256" key="2">
    <source>
        <dbReference type="ARBA" id="ARBA00023015"/>
    </source>
</evidence>
<dbReference type="SUPFAM" id="SSF46955">
    <property type="entry name" value="Putative DNA-binding domain"/>
    <property type="match status" value="1"/>
</dbReference>
<evidence type="ECO:0000256" key="3">
    <source>
        <dbReference type="ARBA" id="ARBA00023125"/>
    </source>
</evidence>
<dbReference type="CDD" id="cd01109">
    <property type="entry name" value="HTH_YyaN"/>
    <property type="match status" value="1"/>
</dbReference>
<accession>G9WFD6</accession>
<dbReference type="EMBL" id="AFVZ01000001">
    <property type="protein sequence ID" value="EHN59093.1"/>
    <property type="molecule type" value="Genomic_DNA"/>
</dbReference>
<dbReference type="GO" id="GO:0003700">
    <property type="term" value="F:DNA-binding transcription factor activity"/>
    <property type="evidence" value="ECO:0007669"/>
    <property type="project" value="InterPro"/>
</dbReference>
<dbReference type="RefSeq" id="WP_007745797.1">
    <property type="nucleotide sequence ID" value="NZ_CM001398.1"/>
</dbReference>
<evidence type="ECO:0000313" key="6">
    <source>
        <dbReference type="EMBL" id="EHN59093.1"/>
    </source>
</evidence>
<evidence type="ECO:0000313" key="7">
    <source>
        <dbReference type="Proteomes" id="UP000004959"/>
    </source>
</evidence>
<protein>
    <submittedName>
        <fullName evidence="6">MerR family transcriptional regulator</fullName>
    </submittedName>
</protein>
<reference evidence="6 7" key="1">
    <citation type="journal article" date="2012" name="PLoS ONE">
        <title>Functional divergence in the genus oenococcus as predicted by genome sequencing of the newly-described species, Oenococcus kitaharae.</title>
        <authorList>
            <person name="Borneman A.R."/>
            <person name="McCarthy J.M."/>
            <person name="Chambers P.J."/>
            <person name="Bartowsky E.J."/>
        </authorList>
    </citation>
    <scope>NUCLEOTIDE SEQUENCE [LARGE SCALE GENOMIC DNA]</scope>
    <source>
        <strain evidence="7">DSM17330</strain>
    </source>
</reference>
<organism evidence="6 7">
    <name type="scientific">Oenococcus kitaharae DSM 17330</name>
    <dbReference type="NCBI Taxonomy" id="1045004"/>
    <lineage>
        <taxon>Bacteria</taxon>
        <taxon>Bacillati</taxon>
        <taxon>Bacillota</taxon>
        <taxon>Bacilli</taxon>
        <taxon>Lactobacillales</taxon>
        <taxon>Lactobacillaceae</taxon>
        <taxon>Oenococcus</taxon>
    </lineage>
</organism>
<dbReference type="HOGENOM" id="CLU_060077_8_3_9"/>